<dbReference type="SUPFAM" id="SSF50465">
    <property type="entry name" value="EF-Tu/eEF-1alpha/eIF2-gamma C-terminal domain"/>
    <property type="match status" value="1"/>
</dbReference>
<dbReference type="InterPro" id="IPR005225">
    <property type="entry name" value="Small_GTP-bd"/>
</dbReference>
<dbReference type="InterPro" id="IPR009000">
    <property type="entry name" value="Transl_B-barrel_sf"/>
</dbReference>
<keyword evidence="4" id="KW-0547">Nucleotide-binding</keyword>
<feature type="domain" description="Tr-type G" evidence="7">
    <location>
        <begin position="1"/>
        <end position="214"/>
    </location>
</feature>
<dbReference type="PROSITE" id="PS00301">
    <property type="entry name" value="G_TR_1"/>
    <property type="match status" value="1"/>
</dbReference>
<dbReference type="GO" id="GO:0003924">
    <property type="term" value="F:GTPase activity"/>
    <property type="evidence" value="ECO:0007669"/>
    <property type="project" value="InterPro"/>
</dbReference>
<dbReference type="InterPro" id="IPR009001">
    <property type="entry name" value="Transl_elong_EF1A/Init_IF2_C"/>
</dbReference>
<dbReference type="Pfam" id="PF00009">
    <property type="entry name" value="GTP_EFTU"/>
    <property type="match status" value="1"/>
</dbReference>
<reference evidence="8" key="2">
    <citation type="submission" date="2020-09" db="EMBL/GenBank/DDBJ databases">
        <authorList>
            <person name="Sun Q."/>
            <person name="Zhou Y."/>
        </authorList>
    </citation>
    <scope>NUCLEOTIDE SEQUENCE</scope>
    <source>
        <strain evidence="8">CGMCC 1.15966</strain>
    </source>
</reference>
<dbReference type="InterPro" id="IPR000795">
    <property type="entry name" value="T_Tr_GTP-bd_dom"/>
</dbReference>
<reference evidence="8" key="1">
    <citation type="journal article" date="2014" name="Int. J. Syst. Evol. Microbiol.">
        <title>Complete genome sequence of Corynebacterium casei LMG S-19264T (=DSM 44701T), isolated from a smear-ripened cheese.</title>
        <authorList>
            <consortium name="US DOE Joint Genome Institute (JGI-PGF)"/>
            <person name="Walter F."/>
            <person name="Albersmeier A."/>
            <person name="Kalinowski J."/>
            <person name="Ruckert C."/>
        </authorList>
    </citation>
    <scope>NUCLEOTIDE SEQUENCE</scope>
    <source>
        <strain evidence="8">CGMCC 1.15966</strain>
    </source>
</reference>
<dbReference type="InterPro" id="IPR054696">
    <property type="entry name" value="GTP-eEF1A_C"/>
</dbReference>
<accession>A0A8H9G102</accession>
<gene>
    <name evidence="8" type="primary">cysN</name>
    <name evidence="8" type="ORF">GCM10011516_18700</name>
</gene>
<dbReference type="PANTHER" id="PTHR23115">
    <property type="entry name" value="TRANSLATION FACTOR"/>
    <property type="match status" value="1"/>
</dbReference>
<dbReference type="Pfam" id="PF22594">
    <property type="entry name" value="GTP-eEF1A_C"/>
    <property type="match status" value="1"/>
</dbReference>
<dbReference type="SUPFAM" id="SSF50447">
    <property type="entry name" value="Translation proteins"/>
    <property type="match status" value="1"/>
</dbReference>
<dbReference type="InterPro" id="IPR011779">
    <property type="entry name" value="SO4_adenylTrfase_lsu"/>
</dbReference>
<sequence length="411" mass="46375">MNILKFLTAGSVDDGKSTLIGRLLYDTNSILDDQLEAIQKANRKNDDGTIDLAILTDGLKAEREQGITIDVAYKYFQTEKRKFIIADAPGHIQYTRNMVTGASNSDLIIILVDARKGVIEQTKRHSFIAKILGIKKVLVCVNKMDMLDYELAVFENIKTDYLNLANKLGLEDVDFIPVSALKGDNIVQKSQRMPWYHGASLLTYLEEIEFEELTNKGWRFPVQWVVRPQSADLHDYRGYAGRVLGEGLKVGEEVLVLPNGYKSTIKAIEFDNQQLNEAENGSSVIIHLADEIDISRGDFIVSANHPAKTEKSFEANISWFENKELDLSQIYLLQTHSKVSKIKIPEILFKYDVHTQEPQYDQAIGLNDIGRVLIKSADEIVYDQQQDFPENARAIIIDPRTNITVAAAIIQ</sequence>
<keyword evidence="3 8" id="KW-0548">Nucleotidyltransferase</keyword>
<evidence type="ECO:0000256" key="1">
    <source>
        <dbReference type="ARBA" id="ARBA00012391"/>
    </source>
</evidence>
<dbReference type="CDD" id="cd04166">
    <property type="entry name" value="CysN_ATPS"/>
    <property type="match status" value="1"/>
</dbReference>
<dbReference type="FunFam" id="3.40.50.300:FF:000119">
    <property type="entry name" value="Sulfate adenylyltransferase subunit 1"/>
    <property type="match status" value="1"/>
</dbReference>
<name>A0A8H9G102_9SPHI</name>
<dbReference type="InterPro" id="IPR041757">
    <property type="entry name" value="CysN_GTP-bd"/>
</dbReference>
<dbReference type="Proteomes" id="UP000614460">
    <property type="component" value="Unassembled WGS sequence"/>
</dbReference>
<dbReference type="InterPro" id="IPR027417">
    <property type="entry name" value="P-loop_NTPase"/>
</dbReference>
<comment type="caution">
    <text evidence="8">The sequence shown here is derived from an EMBL/GenBank/DDBJ whole genome shotgun (WGS) entry which is preliminary data.</text>
</comment>
<organism evidence="8 9">
    <name type="scientific">Sphingobacterium cellulitidis</name>
    <dbReference type="NCBI Taxonomy" id="1768011"/>
    <lineage>
        <taxon>Bacteria</taxon>
        <taxon>Pseudomonadati</taxon>
        <taxon>Bacteroidota</taxon>
        <taxon>Sphingobacteriia</taxon>
        <taxon>Sphingobacteriales</taxon>
        <taxon>Sphingobacteriaceae</taxon>
        <taxon>Sphingobacterium</taxon>
    </lineage>
</organism>
<dbReference type="NCBIfam" id="TIGR02034">
    <property type="entry name" value="CysN"/>
    <property type="match status" value="1"/>
</dbReference>
<dbReference type="EMBL" id="BMKM01000003">
    <property type="protein sequence ID" value="GGE21304.1"/>
    <property type="molecule type" value="Genomic_DNA"/>
</dbReference>
<dbReference type="RefSeq" id="WP_182498600.1">
    <property type="nucleotide sequence ID" value="NZ_BMKM01000003.1"/>
</dbReference>
<keyword evidence="2" id="KW-0808">Transferase</keyword>
<dbReference type="InterPro" id="IPR044138">
    <property type="entry name" value="CysN_II"/>
</dbReference>
<dbReference type="NCBIfam" id="TIGR00231">
    <property type="entry name" value="small_GTP"/>
    <property type="match status" value="1"/>
</dbReference>
<evidence type="ECO:0000313" key="8">
    <source>
        <dbReference type="EMBL" id="GGE21304.1"/>
    </source>
</evidence>
<dbReference type="InterPro" id="IPR044139">
    <property type="entry name" value="CysN_NoDQ_III"/>
</dbReference>
<dbReference type="AlphaFoldDB" id="A0A8H9G102"/>
<dbReference type="GO" id="GO:0004781">
    <property type="term" value="F:sulfate adenylyltransferase (ATP) activity"/>
    <property type="evidence" value="ECO:0007669"/>
    <property type="project" value="UniProtKB-EC"/>
</dbReference>
<evidence type="ECO:0000256" key="2">
    <source>
        <dbReference type="ARBA" id="ARBA00022679"/>
    </source>
</evidence>
<dbReference type="CDD" id="cd04095">
    <property type="entry name" value="CysN_NoDQ_III"/>
    <property type="match status" value="1"/>
</dbReference>
<dbReference type="InterPro" id="IPR031157">
    <property type="entry name" value="G_TR_CS"/>
</dbReference>
<keyword evidence="6" id="KW-0342">GTP-binding</keyword>
<evidence type="ECO:0000256" key="3">
    <source>
        <dbReference type="ARBA" id="ARBA00022695"/>
    </source>
</evidence>
<dbReference type="GO" id="GO:0005524">
    <property type="term" value="F:ATP binding"/>
    <property type="evidence" value="ECO:0007669"/>
    <property type="project" value="UniProtKB-KW"/>
</dbReference>
<protein>
    <recommendedName>
        <fullName evidence="1">sulfate adenylyltransferase</fullName>
        <ecNumber evidence="1">2.7.7.4</ecNumber>
    </recommendedName>
</protein>
<dbReference type="PROSITE" id="PS51722">
    <property type="entry name" value="G_TR_2"/>
    <property type="match status" value="1"/>
</dbReference>
<evidence type="ECO:0000256" key="4">
    <source>
        <dbReference type="ARBA" id="ARBA00022741"/>
    </source>
</evidence>
<dbReference type="SUPFAM" id="SSF52540">
    <property type="entry name" value="P-loop containing nucleoside triphosphate hydrolases"/>
    <property type="match status" value="1"/>
</dbReference>
<dbReference type="Gene3D" id="3.40.50.300">
    <property type="entry name" value="P-loop containing nucleotide triphosphate hydrolases"/>
    <property type="match status" value="1"/>
</dbReference>
<dbReference type="Gene3D" id="2.40.30.10">
    <property type="entry name" value="Translation factors"/>
    <property type="match status" value="2"/>
</dbReference>
<evidence type="ECO:0000256" key="5">
    <source>
        <dbReference type="ARBA" id="ARBA00022840"/>
    </source>
</evidence>
<dbReference type="PRINTS" id="PR00315">
    <property type="entry name" value="ELONGATNFCT"/>
</dbReference>
<evidence type="ECO:0000259" key="7">
    <source>
        <dbReference type="PROSITE" id="PS51722"/>
    </source>
</evidence>
<proteinExistence type="predicted"/>
<evidence type="ECO:0000256" key="6">
    <source>
        <dbReference type="ARBA" id="ARBA00023134"/>
    </source>
</evidence>
<dbReference type="GO" id="GO:0005525">
    <property type="term" value="F:GTP binding"/>
    <property type="evidence" value="ECO:0007669"/>
    <property type="project" value="UniProtKB-KW"/>
</dbReference>
<dbReference type="EC" id="2.7.7.4" evidence="1"/>
<keyword evidence="5" id="KW-0067">ATP-binding</keyword>
<keyword evidence="9" id="KW-1185">Reference proteome</keyword>
<dbReference type="CDD" id="cd03695">
    <property type="entry name" value="CysN_NodQ_II"/>
    <property type="match status" value="1"/>
</dbReference>
<dbReference type="GO" id="GO:0006790">
    <property type="term" value="P:sulfur compound metabolic process"/>
    <property type="evidence" value="ECO:0007669"/>
    <property type="project" value="InterPro"/>
</dbReference>
<dbReference type="InterPro" id="IPR050100">
    <property type="entry name" value="TRAFAC_GTPase_members"/>
</dbReference>
<evidence type="ECO:0000313" key="9">
    <source>
        <dbReference type="Proteomes" id="UP000614460"/>
    </source>
</evidence>